<dbReference type="EMBL" id="JAPJDZ010000071">
    <property type="protein sequence ID" value="MDP5137843.1"/>
    <property type="molecule type" value="Genomic_DNA"/>
</dbReference>
<reference evidence="1 2" key="1">
    <citation type="submission" date="2022-11" db="EMBL/GenBank/DDBJ databases">
        <title>Viruses from the air-sea interface of a natural surface slick.</title>
        <authorList>
            <person name="Rahlff J."/>
            <person name="Holmfeldt K."/>
        </authorList>
    </citation>
    <scope>NUCLEOTIDE SEQUENCE [LARGE SCALE GENOMIC DNA]</scope>
    <source>
        <strain evidence="1 2">SMS4</strain>
    </source>
</reference>
<organism evidence="1 2">
    <name type="scientific">Rheinheimera baltica</name>
    <dbReference type="NCBI Taxonomy" id="67576"/>
    <lineage>
        <taxon>Bacteria</taxon>
        <taxon>Pseudomonadati</taxon>
        <taxon>Pseudomonadota</taxon>
        <taxon>Gammaproteobacteria</taxon>
        <taxon>Chromatiales</taxon>
        <taxon>Chromatiaceae</taxon>
        <taxon>Rheinheimera</taxon>
    </lineage>
</organism>
<comment type="caution">
    <text evidence="1">The sequence shown here is derived from an EMBL/GenBank/DDBJ whole genome shotgun (WGS) entry which is preliminary data.</text>
</comment>
<name>A0ABT9I380_9GAMM</name>
<gene>
    <name evidence="1" type="ORF">ORJ04_17965</name>
</gene>
<dbReference type="RefSeq" id="WP_305977048.1">
    <property type="nucleotide sequence ID" value="NZ_JAPJDZ010000071.1"/>
</dbReference>
<evidence type="ECO:0008006" key="3">
    <source>
        <dbReference type="Google" id="ProtNLM"/>
    </source>
</evidence>
<proteinExistence type="predicted"/>
<accession>A0ABT9I380</accession>
<protein>
    <recommendedName>
        <fullName evidence="3">DUF3108 domain-containing protein</fullName>
    </recommendedName>
</protein>
<evidence type="ECO:0000313" key="2">
    <source>
        <dbReference type="Proteomes" id="UP001231109"/>
    </source>
</evidence>
<dbReference type="Proteomes" id="UP001231109">
    <property type="component" value="Unassembled WGS sequence"/>
</dbReference>
<evidence type="ECO:0000313" key="1">
    <source>
        <dbReference type="EMBL" id="MDP5137843.1"/>
    </source>
</evidence>
<sequence length="301" mass="34013">MATNLSISRPFWRSTLLLGLIATLSSCQSVQDHTIPLSADFSAASELYLANKPSWRLSSSAYQQQFGAFTIQGADVSWKTSIKANLWFAQTGLLDKDEVADSWLKFIAADILNRRGRSVENYKIVKHQDFAFNLLQGGQHAVHSQCRIMALDEGTEIRSLDNSSSQHDSTARKHSYMGCLVSQGNQVWQLIADSRKGEANYFAMTSGDLQLQFKPVNEKLMLVNQQYISMPEWFKQQSGLTIHQQGLQLSALSFDGDKPKIWLRKVLPTNQQALLLTASYSLLMYDWLDEEWRSPSLKIPN</sequence>
<keyword evidence="2" id="KW-1185">Reference proteome</keyword>